<evidence type="ECO:0008006" key="4">
    <source>
        <dbReference type="Google" id="ProtNLM"/>
    </source>
</evidence>
<comment type="similarity">
    <text evidence="1">Belongs to the MYG1 family.</text>
</comment>
<dbReference type="OrthoDB" id="183622at2"/>
<dbReference type="AlphaFoldDB" id="A0A1V2GZ37"/>
<evidence type="ECO:0000313" key="3">
    <source>
        <dbReference type="Proteomes" id="UP000188879"/>
    </source>
</evidence>
<reference evidence="2 3" key="1">
    <citation type="submission" date="2016-10" db="EMBL/GenBank/DDBJ databases">
        <title>Draft Genome sequence of Roseomonas sp. strain M3.</title>
        <authorList>
            <person name="Subhash Y."/>
            <person name="Lee S."/>
        </authorList>
    </citation>
    <scope>NUCLEOTIDE SEQUENCE [LARGE SCALE GENOMIC DNA]</scope>
    <source>
        <strain evidence="2 3">M3</strain>
    </source>
</reference>
<dbReference type="Proteomes" id="UP000188879">
    <property type="component" value="Unassembled WGS sequence"/>
</dbReference>
<gene>
    <name evidence="2" type="ORF">BKE38_19035</name>
</gene>
<dbReference type="InterPro" id="IPR003226">
    <property type="entry name" value="MYG1_exonuclease"/>
</dbReference>
<dbReference type="PANTHER" id="PTHR11215:SF1">
    <property type="entry name" value="MYG1 EXONUCLEASE"/>
    <property type="match status" value="1"/>
</dbReference>
<dbReference type="PANTHER" id="PTHR11215">
    <property type="entry name" value="METAL DEPENDENT HYDROLASE - RELATED"/>
    <property type="match status" value="1"/>
</dbReference>
<organism evidence="2 3">
    <name type="scientific">Teichococcus deserti</name>
    <dbReference type="NCBI Taxonomy" id="1817963"/>
    <lineage>
        <taxon>Bacteria</taxon>
        <taxon>Pseudomonadati</taxon>
        <taxon>Pseudomonadota</taxon>
        <taxon>Alphaproteobacteria</taxon>
        <taxon>Acetobacterales</taxon>
        <taxon>Roseomonadaceae</taxon>
        <taxon>Roseomonas</taxon>
    </lineage>
</organism>
<dbReference type="Pfam" id="PF03690">
    <property type="entry name" value="MYG1_exonuc"/>
    <property type="match status" value="1"/>
</dbReference>
<name>A0A1V2GZ37_9PROT</name>
<sequence length="320" mass="34199">MTDKPLPLLVTHSGGFHCDEAFAYAVLKRALGLGPVGTDHRLLRTRDMKRIAEGDIVFDVGLEFDAARDRFDHHQRGAPTRADGTPFSAAGLVWQKYGEAAVRAILPEAARGFAPAIAQELDRSVVFRIDEIDNGTATSRGVLDLASLIGDCNLAWDAPGGDDPAAEDAAFQEAAALADAVLARRVDAVRGRHVASAEVLALHGRGADARVLVLDRRMPWKGAVFDHALPVIYCIYPVQNGNWMVDTMPPEPKSFDQRLPLPEGWAGLQDAALAEASGVPDAVFVHLRRFVGAARSREGALAMAQKALALGFAAAMAPKG</sequence>
<dbReference type="EMBL" id="MLCO01000200">
    <property type="protein sequence ID" value="ONG50178.1"/>
    <property type="molecule type" value="Genomic_DNA"/>
</dbReference>
<dbReference type="RefSeq" id="WP_076958892.1">
    <property type="nucleotide sequence ID" value="NZ_MLCO01000200.1"/>
</dbReference>
<keyword evidence="3" id="KW-1185">Reference proteome</keyword>
<comment type="caution">
    <text evidence="2">The sequence shown here is derived from an EMBL/GenBank/DDBJ whole genome shotgun (WGS) entry which is preliminary data.</text>
</comment>
<accession>A0A1V2GZ37</accession>
<protein>
    <recommendedName>
        <fullName evidence="4">Metal-dependent hydrolase</fullName>
    </recommendedName>
</protein>
<evidence type="ECO:0000256" key="1">
    <source>
        <dbReference type="ARBA" id="ARBA00010105"/>
    </source>
</evidence>
<proteinExistence type="inferred from homology"/>
<dbReference type="GO" id="GO:0005737">
    <property type="term" value="C:cytoplasm"/>
    <property type="evidence" value="ECO:0007669"/>
    <property type="project" value="TreeGrafter"/>
</dbReference>
<evidence type="ECO:0000313" key="2">
    <source>
        <dbReference type="EMBL" id="ONG50178.1"/>
    </source>
</evidence>